<evidence type="ECO:0000256" key="8">
    <source>
        <dbReference type="ARBA" id="ARBA00023163"/>
    </source>
</evidence>
<organism evidence="14 15">
    <name type="scientific">Mitosporidium daphniae</name>
    <dbReference type="NCBI Taxonomy" id="1485682"/>
    <lineage>
        <taxon>Eukaryota</taxon>
        <taxon>Fungi</taxon>
        <taxon>Fungi incertae sedis</taxon>
        <taxon>Microsporidia</taxon>
        <taxon>Mitosporidium</taxon>
    </lineage>
</organism>
<dbReference type="PIRSF" id="PIRSF005290">
    <property type="entry name" value="NOT_su_3_5"/>
    <property type="match status" value="1"/>
</dbReference>
<dbReference type="InterPro" id="IPR012270">
    <property type="entry name" value="CCR4-NOT_su3/5"/>
</dbReference>
<evidence type="ECO:0000256" key="10">
    <source>
        <dbReference type="SAM" id="Coils"/>
    </source>
</evidence>
<feature type="region of interest" description="Disordered" evidence="11">
    <location>
        <begin position="253"/>
        <end position="309"/>
    </location>
</feature>
<dbReference type="InterPro" id="IPR040168">
    <property type="entry name" value="Not2/3/5"/>
</dbReference>
<keyword evidence="9" id="KW-0539">Nucleus</keyword>
<dbReference type="InterPro" id="IPR007282">
    <property type="entry name" value="NOT2/3/5_C"/>
</dbReference>
<evidence type="ECO:0000256" key="7">
    <source>
        <dbReference type="ARBA" id="ARBA00023015"/>
    </source>
</evidence>
<keyword evidence="6" id="KW-0597">Phosphoprotein</keyword>
<dbReference type="RefSeq" id="XP_013238521.1">
    <property type="nucleotide sequence ID" value="XM_013383067.1"/>
</dbReference>
<keyword evidence="4" id="KW-0963">Cytoplasm</keyword>
<evidence type="ECO:0000256" key="6">
    <source>
        <dbReference type="ARBA" id="ARBA00022553"/>
    </source>
</evidence>
<dbReference type="Proteomes" id="UP000029725">
    <property type="component" value="Unassembled WGS sequence"/>
</dbReference>
<evidence type="ECO:0000256" key="3">
    <source>
        <dbReference type="ARBA" id="ARBA00007682"/>
    </source>
</evidence>
<dbReference type="PANTHER" id="PTHR23326">
    <property type="entry name" value="CCR4 NOT-RELATED"/>
    <property type="match status" value="1"/>
</dbReference>
<keyword evidence="5" id="KW-0678">Repressor</keyword>
<evidence type="ECO:0000256" key="4">
    <source>
        <dbReference type="ARBA" id="ARBA00022490"/>
    </source>
</evidence>
<keyword evidence="10" id="KW-0175">Coiled coil</keyword>
<evidence type="ECO:0000313" key="14">
    <source>
        <dbReference type="EMBL" id="KGG52094.1"/>
    </source>
</evidence>
<sequence>MIMLTIVAEIERTIKKVDEGIEQFEEYLAKLNASTTAAQKERWEGEMKKEVKRLQRLRDQIKVWQTSNEIKNKEPLNETRRRIEVLMERFKVLEKEIKIKAYSKEGLSAISKVDPKEKEKAEVVAWISTSMDHLKTLIDSNEAELEAICNTALGAGSRRAASAKMAGKSPRQRELEAHVARHNHHILKLELVLRMIENEHILSEEVGSLRDFMDDYLENGENPDYLEDDSIYSDFDFSALEAEVLLKPSMSTLSAANSDDEDERPHDVLGESELPHPKLLSASPPLAPPQSGHNHHHQHQHHHRKSTFVSSKVAEVASNVSIPPITSTGNIPVSSTPIKVWSNVPKSIISPENPSSAKRTAGTGVSEEREPPISAVPWFMFSASSCLNSHLDLVSNEHLQAVEQGFPKVQGLEQLVANMEDAFFRPEMSAIDPNTHSAAPWERFNFPRLSPHATVWRSSLFERMDVECLFAVFYFLPNTYAQYLAARELKKQSWRYHKKYLTWFQRHEEPKIVTEDFEQGTYIYFDYEASWSQRKKSEFTFEYRFLEDAELV</sequence>
<feature type="region of interest" description="Disordered" evidence="11">
    <location>
        <begin position="350"/>
        <end position="369"/>
    </location>
</feature>
<evidence type="ECO:0000256" key="11">
    <source>
        <dbReference type="SAM" id="MobiDB-lite"/>
    </source>
</evidence>
<comment type="subcellular location">
    <subcellularLocation>
        <location evidence="2">Cytoplasm</location>
    </subcellularLocation>
    <subcellularLocation>
        <location evidence="1">Nucleus</location>
    </subcellularLocation>
</comment>
<dbReference type="Pfam" id="PF04065">
    <property type="entry name" value="Not3"/>
    <property type="match status" value="1"/>
</dbReference>
<dbReference type="InterPro" id="IPR038635">
    <property type="entry name" value="CCR4-NOT_su2/3/5_C_sf"/>
</dbReference>
<dbReference type="GO" id="GO:0005634">
    <property type="term" value="C:nucleus"/>
    <property type="evidence" value="ECO:0007669"/>
    <property type="project" value="UniProtKB-SubCell"/>
</dbReference>
<reference evidence="14 15" key="1">
    <citation type="submission" date="2014-04" db="EMBL/GenBank/DDBJ databases">
        <title>A new species of microsporidia sheds light on the evolution of extreme parasitism.</title>
        <authorList>
            <person name="Haag K.L."/>
            <person name="James T.Y."/>
            <person name="Larsson R."/>
            <person name="Schaer T.M."/>
            <person name="Refardt D."/>
            <person name="Pombert J.-F."/>
            <person name="Ebert D."/>
        </authorList>
    </citation>
    <scope>NUCLEOTIDE SEQUENCE [LARGE SCALE GENOMIC DNA]</scope>
    <source>
        <strain evidence="14 15">UGP3</strain>
        <tissue evidence="14">Spores</tissue>
    </source>
</reference>
<comment type="caution">
    <text evidence="14">The sequence shown here is derived from an EMBL/GenBank/DDBJ whole genome shotgun (WGS) entry which is preliminary data.</text>
</comment>
<dbReference type="Pfam" id="PF04153">
    <property type="entry name" value="NOT2_3_5_C"/>
    <property type="match status" value="1"/>
</dbReference>
<dbReference type="EMBL" id="JMKJ01000122">
    <property type="protein sequence ID" value="KGG52094.1"/>
    <property type="molecule type" value="Genomic_DNA"/>
</dbReference>
<dbReference type="AlphaFoldDB" id="A0A098VTE6"/>
<accession>A0A098VTE6</accession>
<feature type="coiled-coil region" evidence="10">
    <location>
        <begin position="40"/>
        <end position="96"/>
    </location>
</feature>
<gene>
    <name evidence="14" type="ORF">DI09_20p110</name>
</gene>
<evidence type="ECO:0000256" key="1">
    <source>
        <dbReference type="ARBA" id="ARBA00004123"/>
    </source>
</evidence>
<comment type="similarity">
    <text evidence="3">Belongs to the CNOT2/3/5 family.</text>
</comment>
<evidence type="ECO:0000256" key="5">
    <source>
        <dbReference type="ARBA" id="ARBA00022491"/>
    </source>
</evidence>
<dbReference type="GO" id="GO:0000289">
    <property type="term" value="P:nuclear-transcribed mRNA poly(A) tail shortening"/>
    <property type="evidence" value="ECO:0007669"/>
    <property type="project" value="UniProtKB-ARBA"/>
</dbReference>
<evidence type="ECO:0000259" key="12">
    <source>
        <dbReference type="Pfam" id="PF04065"/>
    </source>
</evidence>
<dbReference type="HOGENOM" id="CLU_013819_3_0_1"/>
<dbReference type="VEuPathDB" id="MicrosporidiaDB:DI09_20p110"/>
<evidence type="ECO:0000259" key="13">
    <source>
        <dbReference type="Pfam" id="PF04153"/>
    </source>
</evidence>
<dbReference type="OrthoDB" id="293823at2759"/>
<dbReference type="GO" id="GO:0030015">
    <property type="term" value="C:CCR4-NOT core complex"/>
    <property type="evidence" value="ECO:0007669"/>
    <property type="project" value="InterPro"/>
</dbReference>
<proteinExistence type="inferred from homology"/>
<protein>
    <recommendedName>
        <fullName evidence="16">CCR4-NOT transcription complex subunit 3</fullName>
    </recommendedName>
</protein>
<dbReference type="Gene3D" id="2.30.30.1020">
    <property type="entry name" value="CCR4-NOT complex subunit 2/3/5, C-terminal domain"/>
    <property type="match status" value="1"/>
</dbReference>
<feature type="domain" description="NOT2/NOT3/NOT5 C-terminal" evidence="13">
    <location>
        <begin position="450"/>
        <end position="546"/>
    </location>
</feature>
<dbReference type="GO" id="GO:0006355">
    <property type="term" value="P:regulation of DNA-templated transcription"/>
    <property type="evidence" value="ECO:0007669"/>
    <property type="project" value="InterPro"/>
</dbReference>
<evidence type="ECO:0000313" key="15">
    <source>
        <dbReference type="Proteomes" id="UP000029725"/>
    </source>
</evidence>
<feature type="domain" description="CCR4-Not complex component Not N-terminal" evidence="12">
    <location>
        <begin position="8"/>
        <end position="237"/>
    </location>
</feature>
<dbReference type="GeneID" id="25259002"/>
<evidence type="ECO:0008006" key="16">
    <source>
        <dbReference type="Google" id="ProtNLM"/>
    </source>
</evidence>
<feature type="compositionally biased region" description="Basic and acidic residues" evidence="11">
    <location>
        <begin position="263"/>
        <end position="276"/>
    </location>
</feature>
<evidence type="ECO:0000256" key="9">
    <source>
        <dbReference type="ARBA" id="ARBA00023242"/>
    </source>
</evidence>
<feature type="compositionally biased region" description="Basic residues" evidence="11">
    <location>
        <begin position="293"/>
        <end position="306"/>
    </location>
</feature>
<keyword evidence="8" id="KW-0804">Transcription</keyword>
<dbReference type="GO" id="GO:0005737">
    <property type="term" value="C:cytoplasm"/>
    <property type="evidence" value="ECO:0007669"/>
    <property type="project" value="UniProtKB-SubCell"/>
</dbReference>
<keyword evidence="7" id="KW-0805">Transcription regulation</keyword>
<keyword evidence="15" id="KW-1185">Reference proteome</keyword>
<evidence type="ECO:0000256" key="2">
    <source>
        <dbReference type="ARBA" id="ARBA00004496"/>
    </source>
</evidence>
<dbReference type="InterPro" id="IPR007207">
    <property type="entry name" value="Not_N"/>
</dbReference>
<name>A0A098VTE6_9MICR</name>